<evidence type="ECO:0000313" key="4">
    <source>
        <dbReference type="Proteomes" id="UP000441585"/>
    </source>
</evidence>
<protein>
    <recommendedName>
        <fullName evidence="2">Butirosin biosynthesis protein H N-terminal domain-containing protein</fullName>
    </recommendedName>
</protein>
<evidence type="ECO:0000256" key="1">
    <source>
        <dbReference type="SAM" id="Coils"/>
    </source>
</evidence>
<dbReference type="AlphaFoldDB" id="A0A6I2MAT4"/>
<dbReference type="EMBL" id="WKKF01000002">
    <property type="protein sequence ID" value="MRX54464.1"/>
    <property type="molecule type" value="Genomic_DNA"/>
</dbReference>
<dbReference type="Pfam" id="PF14399">
    <property type="entry name" value="BtrH_N"/>
    <property type="match status" value="1"/>
</dbReference>
<feature type="coiled-coil region" evidence="1">
    <location>
        <begin position="333"/>
        <end position="360"/>
    </location>
</feature>
<dbReference type="InterPro" id="IPR026935">
    <property type="entry name" value="BtrH_N"/>
</dbReference>
<evidence type="ECO:0000259" key="2">
    <source>
        <dbReference type="Pfam" id="PF14399"/>
    </source>
</evidence>
<dbReference type="RefSeq" id="WP_154318580.1">
    <property type="nucleotide sequence ID" value="NZ_CAJGAA010000002.1"/>
</dbReference>
<feature type="domain" description="Butirosin biosynthesis protein H N-terminal" evidence="2">
    <location>
        <begin position="4"/>
        <end position="111"/>
    </location>
</feature>
<dbReference type="Proteomes" id="UP000441585">
    <property type="component" value="Unassembled WGS sequence"/>
</dbReference>
<accession>A0A6I2MAT4</accession>
<comment type="caution">
    <text evidence="3">The sequence shown here is derived from an EMBL/GenBank/DDBJ whole genome shotgun (WGS) entry which is preliminary data.</text>
</comment>
<proteinExistence type="predicted"/>
<keyword evidence="4" id="KW-1185">Reference proteome</keyword>
<organism evidence="3 4">
    <name type="scientific">Metabacillus idriensis</name>
    <dbReference type="NCBI Taxonomy" id="324768"/>
    <lineage>
        <taxon>Bacteria</taxon>
        <taxon>Bacillati</taxon>
        <taxon>Bacillota</taxon>
        <taxon>Bacilli</taxon>
        <taxon>Bacillales</taxon>
        <taxon>Bacillaceae</taxon>
        <taxon>Metabacillus</taxon>
    </lineage>
</organism>
<keyword evidence="1" id="KW-0175">Coiled coil</keyword>
<evidence type="ECO:0000313" key="3">
    <source>
        <dbReference type="EMBL" id="MRX54464.1"/>
    </source>
</evidence>
<gene>
    <name evidence="3" type="ORF">GJU41_10815</name>
</gene>
<name>A0A6I2MAT4_9BACI</name>
<reference evidence="3 4" key="1">
    <citation type="submission" date="2019-11" db="EMBL/GenBank/DDBJ databases">
        <title>Bacillus idriensis genome.</title>
        <authorList>
            <person name="Konopka E.N."/>
            <person name="Newman J.D."/>
        </authorList>
    </citation>
    <scope>NUCLEOTIDE SEQUENCE [LARGE SCALE GENOMIC DNA]</scope>
    <source>
        <strain evidence="3 4">DSM 19097</strain>
    </source>
</reference>
<sequence length="400" mass="45562">MGFHSDTSALFNLLKHHPKKPLPDFLTEEMLLGIGGGAGYGYFTFFYEKEDFSSFYLGTRALWESSELFISGALKALGFQPAVQQTKDRKAAFEKLDKQVSGGNPVIVAINEDVFRKKSISPNGYQIYGLVSDINKETGIVKIALQKDIPIEISIEDLILGRDHLATRKIINQSIFLKEPADQDLSLKKIIAAARTGIETGLKSAHNPRMSNFGITALDRWKTSLTASNKQSFGKIFHNTAHLVNALYYTYYWIVENTDGYALRRSYSTFLNMVGEIIHEPLLLEAGGLYEKAGLIWRQIAEDSLNSEYDEFLLMKEKFQELNKFYHSEEFRLKEYKQMNADLLELKAEASEQLQVTETDRKELFTHLAGLICQIQTLEKEALIKLEEALHSKKWEDYLS</sequence>